<name>A0A4Y8IH71_9BACI</name>
<dbReference type="InterPro" id="IPR008769">
    <property type="entry name" value="PhaF_PhaI"/>
</dbReference>
<keyword evidence="3" id="KW-1185">Reference proteome</keyword>
<dbReference type="NCBIfam" id="NF047773">
    <property type="entry name" value="phas_rel_Lepto"/>
    <property type="match status" value="1"/>
</dbReference>
<organism evidence="2 3">
    <name type="scientific">Filobacillus milosensis</name>
    <dbReference type="NCBI Taxonomy" id="94137"/>
    <lineage>
        <taxon>Bacteria</taxon>
        <taxon>Bacillati</taxon>
        <taxon>Bacillota</taxon>
        <taxon>Bacilli</taxon>
        <taxon>Bacillales</taxon>
        <taxon>Bacillaceae</taxon>
        <taxon>Filobacillus</taxon>
    </lineage>
</organism>
<sequence>MIIKEVVNMKDTFIKGMSIGLGLAAASKEQVDKVMEELNEKGQLTKEESNSILNELQTKGEQRQQELDRKVQTQIKKYLDELEVPSKEDFQSLEKRVNKLENQLNNEE</sequence>
<comment type="caution">
    <text evidence="2">The sequence shown here is derived from an EMBL/GenBank/DDBJ whole genome shotgun (WGS) entry which is preliminary data.</text>
</comment>
<dbReference type="Proteomes" id="UP000297975">
    <property type="component" value="Unassembled WGS sequence"/>
</dbReference>
<dbReference type="EMBL" id="SOPW01000016">
    <property type="protein sequence ID" value="TFB14651.1"/>
    <property type="molecule type" value="Genomic_DNA"/>
</dbReference>
<gene>
    <name evidence="2" type="ORF">E3U55_13580</name>
</gene>
<dbReference type="Pfam" id="PF05597">
    <property type="entry name" value="Phasin"/>
    <property type="match status" value="1"/>
</dbReference>
<feature type="compositionally biased region" description="Basic and acidic residues" evidence="1">
    <location>
        <begin position="40"/>
        <end position="49"/>
    </location>
</feature>
<feature type="region of interest" description="Disordered" evidence="1">
    <location>
        <begin position="40"/>
        <end position="67"/>
    </location>
</feature>
<dbReference type="OrthoDB" id="191894at2"/>
<dbReference type="AlphaFoldDB" id="A0A4Y8IH71"/>
<reference evidence="2 3" key="1">
    <citation type="submission" date="2019-03" db="EMBL/GenBank/DDBJ databases">
        <authorList>
            <person name="He R.-H."/>
        </authorList>
    </citation>
    <scope>NUCLEOTIDE SEQUENCE [LARGE SCALE GENOMIC DNA]</scope>
    <source>
        <strain evidence="3">SH 714</strain>
    </source>
</reference>
<evidence type="ECO:0000313" key="3">
    <source>
        <dbReference type="Proteomes" id="UP000297975"/>
    </source>
</evidence>
<feature type="compositionally biased region" description="Basic and acidic residues" evidence="1">
    <location>
        <begin position="58"/>
        <end position="67"/>
    </location>
</feature>
<accession>A0A4Y8IH71</accession>
<proteinExistence type="predicted"/>
<evidence type="ECO:0000256" key="1">
    <source>
        <dbReference type="SAM" id="MobiDB-lite"/>
    </source>
</evidence>
<evidence type="ECO:0000313" key="2">
    <source>
        <dbReference type="EMBL" id="TFB14651.1"/>
    </source>
</evidence>
<protein>
    <submittedName>
        <fullName evidence="2">Polyhydroxyalkanoate synthesis regulator</fullName>
    </submittedName>
</protein>